<evidence type="ECO:0000313" key="2">
    <source>
        <dbReference type="EMBL" id="AKJ94188.1"/>
    </source>
</evidence>
<dbReference type="Gene3D" id="3.10.450.50">
    <property type="match status" value="1"/>
</dbReference>
<dbReference type="PANTHER" id="PTHR34957:SF1">
    <property type="entry name" value="NUCLEAR TRANSPORT FACTOR 2 (NTF2) FAMILY PROTEIN"/>
    <property type="match status" value="1"/>
</dbReference>
<evidence type="ECO:0000259" key="1">
    <source>
        <dbReference type="Pfam" id="PF13474"/>
    </source>
</evidence>
<dbReference type="EMBL" id="CP011367">
    <property type="protein sequence ID" value="AKJ94188.1"/>
    <property type="molecule type" value="Genomic_DNA"/>
</dbReference>
<dbReference type="SUPFAM" id="SSF54427">
    <property type="entry name" value="NTF2-like"/>
    <property type="match status" value="1"/>
</dbReference>
<organism evidence="2 3">
    <name type="scientific">Thioalkalivibrio versutus</name>
    <dbReference type="NCBI Taxonomy" id="106634"/>
    <lineage>
        <taxon>Bacteria</taxon>
        <taxon>Pseudomonadati</taxon>
        <taxon>Pseudomonadota</taxon>
        <taxon>Gammaproteobacteria</taxon>
        <taxon>Chromatiales</taxon>
        <taxon>Ectothiorhodospiraceae</taxon>
        <taxon>Thioalkalivibrio</taxon>
    </lineage>
</organism>
<dbReference type="RefSeq" id="WP_019571647.1">
    <property type="nucleotide sequence ID" value="NZ_CP011367.1"/>
</dbReference>
<dbReference type="PANTHER" id="PTHR34957">
    <property type="entry name" value="NUCLEAR TRANSPORT FACTOR 2 (NTF2) FAMILY PROTEIN"/>
    <property type="match status" value="1"/>
</dbReference>
<gene>
    <name evidence="2" type="ORF">TVD_01840</name>
</gene>
<protein>
    <recommendedName>
        <fullName evidence="1">SnoaL-like domain-containing protein</fullName>
    </recommendedName>
</protein>
<sequence length="136" mass="15053">MATFPSPESAEAAFYAAFQAGDAQGMREIWHDSAECVCIHPGGERLQGTDIILESWDDILPGMRGVIVHRTQVTAIPGEDLVLHVLRENLYVQGERRGVMLATNGYRHDGESWRMVLHHASPDPEPTPEWPTGGVH</sequence>
<dbReference type="KEGG" id="tvr:TVD_01840"/>
<keyword evidence="3" id="KW-1185">Reference proteome</keyword>
<dbReference type="Proteomes" id="UP000064201">
    <property type="component" value="Chromosome"/>
</dbReference>
<dbReference type="PATRIC" id="fig|106634.4.peg.374"/>
<reference evidence="2 3" key="1">
    <citation type="submission" date="2015-04" db="EMBL/GenBank/DDBJ databases">
        <title>Complete Sequence for the Genome of the Thioalkalivibrio versutus D301.</title>
        <authorList>
            <person name="Mu T."/>
            <person name="Zhou J."/>
            <person name="Xu X."/>
        </authorList>
    </citation>
    <scope>NUCLEOTIDE SEQUENCE [LARGE SCALE GENOMIC DNA]</scope>
    <source>
        <strain evidence="2 3">D301</strain>
    </source>
</reference>
<evidence type="ECO:0000313" key="3">
    <source>
        <dbReference type="Proteomes" id="UP000064201"/>
    </source>
</evidence>
<dbReference type="OrthoDB" id="5767026at2"/>
<dbReference type="InterPro" id="IPR037401">
    <property type="entry name" value="SnoaL-like"/>
</dbReference>
<accession>A0A0G3FZ47</accession>
<name>A0A0G3FZ47_9GAMM</name>
<dbReference type="AlphaFoldDB" id="A0A0G3FZ47"/>
<dbReference type="InterPro" id="IPR032710">
    <property type="entry name" value="NTF2-like_dom_sf"/>
</dbReference>
<proteinExistence type="predicted"/>
<dbReference type="Pfam" id="PF13474">
    <property type="entry name" value="SnoaL_3"/>
    <property type="match status" value="1"/>
</dbReference>
<feature type="domain" description="SnoaL-like" evidence="1">
    <location>
        <begin position="11"/>
        <end position="122"/>
    </location>
</feature>
<dbReference type="STRING" id="106634.TVD_01840"/>